<accession>A0ABT6EVX3</accession>
<dbReference type="EMBL" id="JAKKUT010000002">
    <property type="protein sequence ID" value="MDG2989936.1"/>
    <property type="molecule type" value="Genomic_DNA"/>
</dbReference>
<name>A0ABT6EVX3_9SYNE</name>
<keyword evidence="2" id="KW-1185">Reference proteome</keyword>
<evidence type="ECO:0000313" key="1">
    <source>
        <dbReference type="EMBL" id="MDG2989936.1"/>
    </source>
</evidence>
<comment type="caution">
    <text evidence="1">The sequence shown here is derived from an EMBL/GenBank/DDBJ whole genome shotgun (WGS) entry which is preliminary data.</text>
</comment>
<reference evidence="1" key="1">
    <citation type="journal article" date="2022" name="Genome Biol. Evol.">
        <title>A New Gene Family Diagnostic for Intracellular Biomineralization of Amorphous Ca Carbonates by Cyanobacteria.</title>
        <authorList>
            <person name="Benzerara K."/>
            <person name="Duprat E."/>
            <person name="Bitard-Feildel T."/>
            <person name="Caumes G."/>
            <person name="Cassier-Chauvat C."/>
            <person name="Chauvat F."/>
            <person name="Dezi M."/>
            <person name="Diop S.I."/>
            <person name="Gaschignard G."/>
            <person name="Gorgen S."/>
            <person name="Gugger M."/>
            <person name="Lopez-Garcia P."/>
            <person name="Millet M."/>
            <person name="Skouri-Panet F."/>
            <person name="Moreira D."/>
            <person name="Callebaut I."/>
        </authorList>
    </citation>
    <scope>NUCLEOTIDE SEQUENCE</scope>
    <source>
        <strain evidence="1">G9</strain>
    </source>
</reference>
<dbReference type="RefSeq" id="WP_277865860.1">
    <property type="nucleotide sequence ID" value="NZ_JAKKUT010000002.1"/>
</dbReference>
<reference evidence="1" key="2">
    <citation type="submission" date="2022-01" db="EMBL/GenBank/DDBJ databases">
        <authorList>
            <person name="Zivanovic Y."/>
            <person name="Moreira D."/>
            <person name="Lopez-Garcia P."/>
        </authorList>
    </citation>
    <scope>NUCLEOTIDE SEQUENCE</scope>
    <source>
        <strain evidence="1">G9</strain>
    </source>
</reference>
<proteinExistence type="predicted"/>
<protein>
    <submittedName>
        <fullName evidence="1">Uncharacterized protein</fullName>
    </submittedName>
</protein>
<sequence length="182" mass="20376">MTDSIPPLLPLQSLAERHHALPPPVAEYLLQAARVCFDRHHTSPKEFILEDDRVESMARVEWETTDDRAKGAWDKDDATEAGACAVAIAAIELTRSLFAIRRMPKGMGADYYLALRSQDLEDLENCFRLEVSGTHSDKPEVTKRLRIKIEQTRRGNSNLPALAAIVGFKVQLVLLHTVDESS</sequence>
<gene>
    <name evidence="1" type="ORF">L3556_03155</name>
</gene>
<evidence type="ECO:0000313" key="2">
    <source>
        <dbReference type="Proteomes" id="UP001154265"/>
    </source>
</evidence>
<dbReference type="Proteomes" id="UP001154265">
    <property type="component" value="Unassembled WGS sequence"/>
</dbReference>
<organism evidence="1 2">
    <name type="scientific">Candidatus Synechococcus calcipolaris G9</name>
    <dbReference type="NCBI Taxonomy" id="1497997"/>
    <lineage>
        <taxon>Bacteria</taxon>
        <taxon>Bacillati</taxon>
        <taxon>Cyanobacteriota</taxon>
        <taxon>Cyanophyceae</taxon>
        <taxon>Synechococcales</taxon>
        <taxon>Synechococcaceae</taxon>
        <taxon>Synechococcus</taxon>
    </lineage>
</organism>